<evidence type="ECO:0000256" key="22">
    <source>
        <dbReference type="SAM" id="Phobius"/>
    </source>
</evidence>
<dbReference type="UniPathway" id="UPA00378"/>
<reference evidence="25" key="1">
    <citation type="journal article" date="2014" name="PLoS ONE">
        <title>The alpha1,6-Fucosyltransferase Gene (fut8) from the Sf9 Lepidopteran Insect Cell Line: Insights into fut8 Evolution.</title>
        <authorList>
            <person name="Juliant S."/>
            <person name="Harduin-Lepers A."/>
            <person name="Monjaret F."/>
            <person name="Catieau B."/>
            <person name="Violet M.L."/>
            <person name="Cerutti P."/>
            <person name="Ozil A."/>
            <person name="Duonor-Cerutti M."/>
        </authorList>
    </citation>
    <scope>NUCLEOTIDE SEQUENCE</scope>
</reference>
<feature type="disulfide bond" evidence="18">
    <location>
        <begin position="214"/>
        <end position="232"/>
    </location>
</feature>
<evidence type="ECO:0000256" key="16">
    <source>
        <dbReference type="PIRNR" id="PIRNR000472"/>
    </source>
</evidence>
<dbReference type="PROSITE" id="PS51659">
    <property type="entry name" value="GT23"/>
    <property type="match status" value="1"/>
</dbReference>
<comment type="similarity">
    <text evidence="16 20">Belongs to the glycosyltransferase 23 family.</text>
</comment>
<evidence type="ECO:0000256" key="17">
    <source>
        <dbReference type="PIRSR" id="PIRSR000472-50"/>
    </source>
</evidence>
<evidence type="ECO:0000256" key="5">
    <source>
        <dbReference type="ARBA" id="ARBA00018201"/>
    </source>
</evidence>
<keyword evidence="8 16" id="KW-0808">Transferase</keyword>
<evidence type="ECO:0000256" key="15">
    <source>
        <dbReference type="ARBA" id="ARBA00093238"/>
    </source>
</evidence>
<evidence type="ECO:0000256" key="10">
    <source>
        <dbReference type="ARBA" id="ARBA00022968"/>
    </source>
</evidence>
<dbReference type="FunFam" id="3.40.50.11350:FF:000001">
    <property type="entry name" value="Alpha-(1,6)-fucosyltransferase"/>
    <property type="match status" value="1"/>
</dbReference>
<dbReference type="Pfam" id="PF19745">
    <property type="entry name" value="FUT8_N_cat"/>
    <property type="match status" value="1"/>
</dbReference>
<dbReference type="InterPro" id="IPR035653">
    <property type="entry name" value="Fut8_SH3"/>
</dbReference>
<keyword evidence="9 22" id="KW-0812">Transmembrane</keyword>
<dbReference type="PROSITE" id="PS50002">
    <property type="entry name" value="SH3"/>
    <property type="match status" value="1"/>
</dbReference>
<dbReference type="InterPro" id="IPR001452">
    <property type="entry name" value="SH3_domain"/>
</dbReference>
<dbReference type="EMBL" id="BK008812">
    <property type="protein sequence ID" value="DAA64666.1"/>
    <property type="molecule type" value="mRNA"/>
</dbReference>
<evidence type="ECO:0000256" key="8">
    <source>
        <dbReference type="ARBA" id="ARBA00022679"/>
    </source>
</evidence>
<dbReference type="FunFam" id="2.30.30.40:FF:000070">
    <property type="entry name" value="Alpha-(1,6)-fucosyltransferase"/>
    <property type="match status" value="1"/>
</dbReference>
<feature type="transmembrane region" description="Helical" evidence="22">
    <location>
        <begin position="7"/>
        <end position="24"/>
    </location>
</feature>
<comment type="catalytic activity">
    <reaction evidence="15 16">
        <text>N(4)-{beta-D-GlcNAc-(1-&gt;2)-alpha-D-Man-(1-&gt;3)-[beta-D-GlcNAc-(1-&gt;2)-alpha-D-Man-(1-&gt;6)]-beta-D-Man-(1-&gt;4)-beta-D-GlcNAc-(1-&gt;4)-beta-D-GlcNAc}-L-asparaginyl-[protein] + GDP-beta-L-fucose = an N(4)-{beta-D-GlcNAc-(1-&gt;2)-alpha-D-Man-(1-&gt;3)-[beta-D-GlcNAc-(1-&gt;2)-alpha-D-Man-(1-&gt;6)]-beta-D-Man-(1-&gt;4)-beta-D-GlcNAc-(1-&gt;4)-[alpha-L-Fuc-(1-&gt;6)]-beta-D-GlcNAc}-L-asparaginyl-[protein] + GDP + H(+)</text>
        <dbReference type="Rhea" id="RHEA:12985"/>
        <dbReference type="Rhea" id="RHEA-COMP:13526"/>
        <dbReference type="Rhea" id="RHEA-COMP:13532"/>
        <dbReference type="ChEBI" id="CHEBI:15378"/>
        <dbReference type="ChEBI" id="CHEBI:57273"/>
        <dbReference type="ChEBI" id="CHEBI:58189"/>
        <dbReference type="ChEBI" id="CHEBI:60651"/>
        <dbReference type="ChEBI" id="CHEBI:137207"/>
        <dbReference type="EC" id="2.4.1.68"/>
    </reaction>
</comment>
<feature type="disulfide bond" evidence="18">
    <location>
        <begin position="220"/>
        <end position="224"/>
    </location>
</feature>
<comment type="pathway">
    <text evidence="3 16">Protein modification; protein glycosylation.</text>
</comment>
<evidence type="ECO:0000256" key="18">
    <source>
        <dbReference type="PIRSR" id="PIRSR000472-52"/>
    </source>
</evidence>
<feature type="disulfide bond" evidence="18">
    <location>
        <begin position="206"/>
        <end position="268"/>
    </location>
</feature>
<evidence type="ECO:0000259" key="23">
    <source>
        <dbReference type="PROSITE" id="PS50002"/>
    </source>
</evidence>
<protein>
    <recommendedName>
        <fullName evidence="5 16">Alpha-(1,6)-fucosyltransferase</fullName>
        <ecNumber evidence="4 16">2.4.1.68</ecNumber>
    </recommendedName>
</protein>
<dbReference type="PIRSF" id="PIRSF000472">
    <property type="entry name" value="Alpha1_6FUT_euk"/>
    <property type="match status" value="1"/>
</dbReference>
<evidence type="ECO:0000256" key="1">
    <source>
        <dbReference type="ARBA" id="ARBA00002882"/>
    </source>
</evidence>
<sequence length="585" mass="66266">MRRSHEIIVAVIIIIWCTAMIYLFRNQDSMESSGRSRKDLDKAFAAIEELQRQNNQLRRIANSLNEVNFNVGNTTEKKNLNLRNLKLRLQACLQNVAAISNDSPKQHGTSTSPSKDHELLVRKLQDDIIELLYSTENQLNSLKKASGNSESSLNEVVQQLKSQLQAALLDSEELGGLESSWREKEAKELQQLVQNRINYVQNPKDCSTAKQLVCNLNKGCGFGCQIHHLAYCFMVAYGTQRTLIIESKSWRYNPEGWESVFLPASETCTTAGQPQAPWTGEASSASHRVINLPIIDGVMSRPPYLPLGIPEDLSERLLRLHGNPSVWWVGQFMRYLLRPQPWLETEINGAIQGIGSNEPIVGIQVRRTDKVGTEAAYHGVEEYMKHVDDWFDKYNLELVKSKSNQKVVRRVYIASDDPTVLADARKKYPHYEFVSDTSISKSASLKSRYTKASLRGVVVDIFTLAKCNYLVCTFSSQVCRVAYELMQTLHPDASRKFHSLDDVYYYGGQTAHEQVAVLDHEPRPGTQEIQLKVGDVIGIAGNHWDGYSKGTNRRTHQTGLYPSYKTIEKFPLVKYPTYPQAMSKM</sequence>
<dbReference type="InterPro" id="IPR045573">
    <property type="entry name" value="Fut8_N_cat"/>
</dbReference>
<evidence type="ECO:0000256" key="11">
    <source>
        <dbReference type="ARBA" id="ARBA00022989"/>
    </source>
</evidence>
<dbReference type="AlphaFoldDB" id="A0A0A1TU09"/>
<dbReference type="PANTHER" id="PTHR13132">
    <property type="entry name" value="ALPHA- 1,6 -FUCOSYLTRANSFERASE"/>
    <property type="match status" value="1"/>
</dbReference>
<keyword evidence="21" id="KW-0175">Coiled coil</keyword>
<dbReference type="GO" id="GO:0006487">
    <property type="term" value="P:protein N-linked glycosylation"/>
    <property type="evidence" value="ECO:0007669"/>
    <property type="project" value="TreeGrafter"/>
</dbReference>
<feature type="region of interest" description="Important for donor substrate binding" evidence="17 20">
    <location>
        <begin position="366"/>
        <end position="367"/>
    </location>
</feature>
<evidence type="ECO:0000256" key="6">
    <source>
        <dbReference type="ARBA" id="ARBA00022443"/>
    </source>
</evidence>
<dbReference type="PANTHER" id="PTHR13132:SF29">
    <property type="entry name" value="ALPHA-(1,6)-FUCOSYLTRANSFERASE"/>
    <property type="match status" value="1"/>
</dbReference>
<feature type="disulfide bond" evidence="18">
    <location>
        <begin position="472"/>
        <end position="479"/>
    </location>
</feature>
<keyword evidence="6 19" id="KW-0728">SH3 domain</keyword>
<feature type="domain" description="GT23" evidence="24">
    <location>
        <begin position="208"/>
        <end position="500"/>
    </location>
</feature>
<dbReference type="GO" id="GO:0032580">
    <property type="term" value="C:Golgi cisterna membrane"/>
    <property type="evidence" value="ECO:0007669"/>
    <property type="project" value="UniProtKB-SubCell"/>
</dbReference>
<dbReference type="Gene3D" id="3.40.50.11350">
    <property type="match status" value="1"/>
</dbReference>
<organism evidence="25">
    <name type="scientific">Ciona savignyi</name>
    <name type="common">Pacific transparent sea squirt</name>
    <dbReference type="NCBI Taxonomy" id="51511"/>
    <lineage>
        <taxon>Eukaryota</taxon>
        <taxon>Metazoa</taxon>
        <taxon>Chordata</taxon>
        <taxon>Tunicata</taxon>
        <taxon>Ascidiacea</taxon>
        <taxon>Phlebobranchia</taxon>
        <taxon>Cionidae</taxon>
        <taxon>Ciona</taxon>
    </lineage>
</organism>
<dbReference type="GO" id="GO:0008424">
    <property type="term" value="F:glycoprotein 6-alpha-L-fucosyltransferase activity"/>
    <property type="evidence" value="ECO:0007669"/>
    <property type="project" value="UniProtKB-EC"/>
</dbReference>
<keyword evidence="11 22" id="KW-1133">Transmembrane helix</keyword>
<dbReference type="InterPro" id="IPR027350">
    <property type="entry name" value="GT23_dom"/>
</dbReference>
<evidence type="ECO:0000256" key="7">
    <source>
        <dbReference type="ARBA" id="ARBA00022676"/>
    </source>
</evidence>
<keyword evidence="10" id="KW-0735">Signal-anchor</keyword>
<dbReference type="InterPro" id="IPR036028">
    <property type="entry name" value="SH3-like_dom_sf"/>
</dbReference>
<accession>A0A0A1TU09</accession>
<gene>
    <name evidence="25" type="primary">fut8</name>
</gene>
<keyword evidence="14 18" id="KW-1015">Disulfide bond</keyword>
<dbReference type="EC" id="2.4.1.68" evidence="4 16"/>
<keyword evidence="12 16" id="KW-0333">Golgi apparatus</keyword>
<dbReference type="InterPro" id="IPR015827">
    <property type="entry name" value="Fut8"/>
</dbReference>
<comment type="subcellular location">
    <subcellularLocation>
        <location evidence="2">Golgi apparatus</location>
        <location evidence="2">Golgi stack membrane</location>
        <topology evidence="2">Single-pass type II membrane protein</topology>
    </subcellularLocation>
</comment>
<evidence type="ECO:0000259" key="24">
    <source>
        <dbReference type="PROSITE" id="PS51659"/>
    </source>
</evidence>
<feature type="coiled-coil region" evidence="21">
    <location>
        <begin position="40"/>
        <end position="102"/>
    </location>
</feature>
<dbReference type="SUPFAM" id="SSF50044">
    <property type="entry name" value="SH3-domain"/>
    <property type="match status" value="1"/>
</dbReference>
<evidence type="ECO:0000256" key="9">
    <source>
        <dbReference type="ARBA" id="ARBA00022692"/>
    </source>
</evidence>
<dbReference type="Gene3D" id="2.30.30.40">
    <property type="entry name" value="SH3 Domains"/>
    <property type="match status" value="1"/>
</dbReference>
<evidence type="ECO:0000256" key="2">
    <source>
        <dbReference type="ARBA" id="ARBA00004447"/>
    </source>
</evidence>
<dbReference type="CDD" id="cd11300">
    <property type="entry name" value="Fut8_like"/>
    <property type="match status" value="1"/>
</dbReference>
<evidence type="ECO:0000313" key="25">
    <source>
        <dbReference type="EMBL" id="DAA64666.1"/>
    </source>
</evidence>
<evidence type="ECO:0000256" key="3">
    <source>
        <dbReference type="ARBA" id="ARBA00004922"/>
    </source>
</evidence>
<evidence type="ECO:0000256" key="4">
    <source>
        <dbReference type="ARBA" id="ARBA00012660"/>
    </source>
</evidence>
<dbReference type="CDD" id="cd11792">
    <property type="entry name" value="SH3_Fut8"/>
    <property type="match status" value="1"/>
</dbReference>
<evidence type="ECO:0000256" key="20">
    <source>
        <dbReference type="PROSITE-ProRule" id="PRU00992"/>
    </source>
</evidence>
<keyword evidence="7 16" id="KW-0328">Glycosyltransferase</keyword>
<evidence type="ECO:0000256" key="13">
    <source>
        <dbReference type="ARBA" id="ARBA00023136"/>
    </source>
</evidence>
<evidence type="ECO:0000256" key="14">
    <source>
        <dbReference type="ARBA" id="ARBA00023157"/>
    </source>
</evidence>
<name>A0A0A1TU09_CIOSA</name>
<evidence type="ECO:0000256" key="21">
    <source>
        <dbReference type="SAM" id="Coils"/>
    </source>
</evidence>
<proteinExistence type="evidence at transcript level"/>
<evidence type="ECO:0000256" key="19">
    <source>
        <dbReference type="PROSITE-ProRule" id="PRU00192"/>
    </source>
</evidence>
<comment type="function">
    <text evidence="1 16">Catalyzes the addition of fucose in alpha 1-6 linkage to the first GlcNAc residue, next to the peptide chains in N-glycans.</text>
</comment>
<feature type="domain" description="SH3" evidence="23">
    <location>
        <begin position="509"/>
        <end position="571"/>
    </location>
</feature>
<evidence type="ECO:0000256" key="12">
    <source>
        <dbReference type="ARBA" id="ARBA00023034"/>
    </source>
</evidence>
<keyword evidence="13 16" id="KW-0472">Membrane</keyword>